<comment type="caution">
    <text evidence="1">The sequence shown here is derived from an EMBL/GenBank/DDBJ whole genome shotgun (WGS) entry which is preliminary data.</text>
</comment>
<dbReference type="Proteomes" id="UP000292958">
    <property type="component" value="Unassembled WGS sequence"/>
</dbReference>
<protein>
    <submittedName>
        <fullName evidence="1">Uncharacterized protein</fullName>
    </submittedName>
</protein>
<accession>A0A4Q7Y1K6</accession>
<keyword evidence="2" id="KW-1185">Reference proteome</keyword>
<sequence length="62" mass="7177">MTPDEELLDTIEEIRRERFPNLSPSLVKAIVAVEQEFPDNRPEAFRRISDAIDEQLNHKGEA</sequence>
<evidence type="ECO:0000313" key="2">
    <source>
        <dbReference type="Proteomes" id="UP000292958"/>
    </source>
</evidence>
<evidence type="ECO:0000313" key="1">
    <source>
        <dbReference type="EMBL" id="RZU30368.1"/>
    </source>
</evidence>
<proteinExistence type="predicted"/>
<gene>
    <name evidence="1" type="ORF">BDD14_6156</name>
</gene>
<dbReference type="AlphaFoldDB" id="A0A4Q7Y1K6"/>
<dbReference type="EMBL" id="SHKW01000006">
    <property type="protein sequence ID" value="RZU30368.1"/>
    <property type="molecule type" value="Genomic_DNA"/>
</dbReference>
<dbReference type="RefSeq" id="WP_130424765.1">
    <property type="nucleotide sequence ID" value="NZ_SHKW01000006.1"/>
</dbReference>
<organism evidence="1 2">
    <name type="scientific">Edaphobacter modestus</name>
    <dbReference type="NCBI Taxonomy" id="388466"/>
    <lineage>
        <taxon>Bacteria</taxon>
        <taxon>Pseudomonadati</taxon>
        <taxon>Acidobacteriota</taxon>
        <taxon>Terriglobia</taxon>
        <taxon>Terriglobales</taxon>
        <taxon>Acidobacteriaceae</taxon>
        <taxon>Edaphobacter</taxon>
    </lineage>
</organism>
<name>A0A4Q7Y1K6_9BACT</name>
<reference evidence="1 2" key="1">
    <citation type="submission" date="2019-02" db="EMBL/GenBank/DDBJ databases">
        <title>Genomic Encyclopedia of Archaeal and Bacterial Type Strains, Phase II (KMG-II): from individual species to whole genera.</title>
        <authorList>
            <person name="Goeker M."/>
        </authorList>
    </citation>
    <scope>NUCLEOTIDE SEQUENCE [LARGE SCALE GENOMIC DNA]</scope>
    <source>
        <strain evidence="1 2">DSM 18101</strain>
    </source>
</reference>
<dbReference type="OrthoDB" id="9553969at2"/>